<comment type="caution">
    <text evidence="1">The sequence shown here is derived from an EMBL/GenBank/DDBJ whole genome shotgun (WGS) entry which is preliminary data.</text>
</comment>
<dbReference type="Gene3D" id="3.10.129.10">
    <property type="entry name" value="Hotdog Thioesterase"/>
    <property type="match status" value="1"/>
</dbReference>
<reference evidence="2" key="1">
    <citation type="journal article" date="2019" name="Int. J. Syst. Evol. Microbiol.">
        <title>The Global Catalogue of Microorganisms (GCM) 10K type strain sequencing project: providing services to taxonomists for standard genome sequencing and annotation.</title>
        <authorList>
            <consortium name="The Broad Institute Genomics Platform"/>
            <consortium name="The Broad Institute Genome Sequencing Center for Infectious Disease"/>
            <person name="Wu L."/>
            <person name="Ma J."/>
        </authorList>
    </citation>
    <scope>NUCLEOTIDE SEQUENCE [LARGE SCALE GENOMIC DNA]</scope>
    <source>
        <strain evidence="2">JCM 17917</strain>
    </source>
</reference>
<keyword evidence="2" id="KW-1185">Reference proteome</keyword>
<organism evidence="1 2">
    <name type="scientific">Nibribacter koreensis</name>
    <dbReference type="NCBI Taxonomy" id="1084519"/>
    <lineage>
        <taxon>Bacteria</taxon>
        <taxon>Pseudomonadati</taxon>
        <taxon>Bacteroidota</taxon>
        <taxon>Cytophagia</taxon>
        <taxon>Cytophagales</taxon>
        <taxon>Hymenobacteraceae</taxon>
        <taxon>Nibribacter</taxon>
    </lineage>
</organism>
<dbReference type="CDD" id="cd00586">
    <property type="entry name" value="4HBT"/>
    <property type="match status" value="1"/>
</dbReference>
<dbReference type="Proteomes" id="UP001501844">
    <property type="component" value="Unassembled WGS sequence"/>
</dbReference>
<proteinExistence type="predicted"/>
<evidence type="ECO:0000313" key="2">
    <source>
        <dbReference type="Proteomes" id="UP001501844"/>
    </source>
</evidence>
<evidence type="ECO:0008006" key="3">
    <source>
        <dbReference type="Google" id="ProtNLM"/>
    </source>
</evidence>
<accession>A0ABP8FBK9</accession>
<name>A0ABP8FBK9_9BACT</name>
<dbReference type="RefSeq" id="WP_345162932.1">
    <property type="nucleotide sequence ID" value="NZ_BAABGX010000001.1"/>
</dbReference>
<sequence length="145" mass="16483">MNNEYLGHVIWSQVDANMHLRHSAYADFGAQARIVLPNELGLDFSVFQKLQMGPILFREELTYQREVGINDNIRILSFLTKAKPDGSRWSIRHDLYRGDGVKAAVINVDGAWLDLRHRKLTGLPPEVAAKFMEVAKSEDFEQIGS</sequence>
<evidence type="ECO:0000313" key="1">
    <source>
        <dbReference type="EMBL" id="GAA4299917.1"/>
    </source>
</evidence>
<dbReference type="EMBL" id="BAABGX010000001">
    <property type="protein sequence ID" value="GAA4299917.1"/>
    <property type="molecule type" value="Genomic_DNA"/>
</dbReference>
<gene>
    <name evidence="1" type="ORF">GCM10023183_09690</name>
</gene>
<dbReference type="InterPro" id="IPR029069">
    <property type="entry name" value="HotDog_dom_sf"/>
</dbReference>
<dbReference type="SUPFAM" id="SSF54637">
    <property type="entry name" value="Thioesterase/thiol ester dehydrase-isomerase"/>
    <property type="match status" value="1"/>
</dbReference>
<dbReference type="Pfam" id="PF13279">
    <property type="entry name" value="4HBT_2"/>
    <property type="match status" value="1"/>
</dbReference>
<protein>
    <recommendedName>
        <fullName evidence="3">Acyl-CoA thioester hydrolase</fullName>
    </recommendedName>
</protein>